<evidence type="ECO:0000256" key="3">
    <source>
        <dbReference type="ARBA" id="ARBA00023163"/>
    </source>
</evidence>
<dbReference type="EMBL" id="BMOD01000023">
    <property type="protein sequence ID" value="GGJ51584.1"/>
    <property type="molecule type" value="Genomic_DNA"/>
</dbReference>
<name>A0ABQ2DCV6_9DEIO</name>
<evidence type="ECO:0000313" key="6">
    <source>
        <dbReference type="Proteomes" id="UP000632222"/>
    </source>
</evidence>
<dbReference type="PANTHER" id="PTHR33204:SF29">
    <property type="entry name" value="TRANSCRIPTIONAL REGULATOR"/>
    <property type="match status" value="1"/>
</dbReference>
<feature type="domain" description="HTH hxlR-type" evidence="4">
    <location>
        <begin position="18"/>
        <end position="116"/>
    </location>
</feature>
<dbReference type="RefSeq" id="WP_189006445.1">
    <property type="nucleotide sequence ID" value="NZ_BMOD01000023.1"/>
</dbReference>
<reference evidence="6" key="1">
    <citation type="journal article" date="2019" name="Int. J. Syst. Evol. Microbiol.">
        <title>The Global Catalogue of Microorganisms (GCM) 10K type strain sequencing project: providing services to taxonomists for standard genome sequencing and annotation.</title>
        <authorList>
            <consortium name="The Broad Institute Genomics Platform"/>
            <consortium name="The Broad Institute Genome Sequencing Center for Infectious Disease"/>
            <person name="Wu L."/>
            <person name="Ma J."/>
        </authorList>
    </citation>
    <scope>NUCLEOTIDE SEQUENCE [LARGE SCALE GENOMIC DNA]</scope>
    <source>
        <strain evidence="6">JCM 14370</strain>
    </source>
</reference>
<gene>
    <name evidence="5" type="primary">yybR</name>
    <name evidence="5" type="ORF">GCM10008938_41960</name>
</gene>
<keyword evidence="1" id="KW-0805">Transcription regulation</keyword>
<keyword evidence="3" id="KW-0804">Transcription</keyword>
<dbReference type="PROSITE" id="PS51118">
    <property type="entry name" value="HTH_HXLR"/>
    <property type="match status" value="1"/>
</dbReference>
<comment type="caution">
    <text evidence="5">The sequence shown here is derived from an EMBL/GenBank/DDBJ whole genome shotgun (WGS) entry which is preliminary data.</text>
</comment>
<dbReference type="InterPro" id="IPR036390">
    <property type="entry name" value="WH_DNA-bd_sf"/>
</dbReference>
<dbReference type="Pfam" id="PF01638">
    <property type="entry name" value="HxlR"/>
    <property type="match status" value="1"/>
</dbReference>
<dbReference type="InterPro" id="IPR002577">
    <property type="entry name" value="HTH_HxlR"/>
</dbReference>
<sequence>MNKSFSDLDKRWDCNLGCPVELTLTVIGGRWKGVIMYHLTKGTLRFGQLKRLIPVITQRMLTLQLRELEADGLVSRTVYPEVPPRVDYALTEAGKSLQPIIHAMLEWGEQHQDYVYALRGKTEAG</sequence>
<protein>
    <submittedName>
        <fullName evidence="5">HTH-type transcriptional regulator YybR</fullName>
    </submittedName>
</protein>
<evidence type="ECO:0000256" key="2">
    <source>
        <dbReference type="ARBA" id="ARBA00023125"/>
    </source>
</evidence>
<accession>A0ABQ2DCV6</accession>
<dbReference type="Gene3D" id="1.10.10.10">
    <property type="entry name" value="Winged helix-like DNA-binding domain superfamily/Winged helix DNA-binding domain"/>
    <property type="match status" value="1"/>
</dbReference>
<dbReference type="SUPFAM" id="SSF46785">
    <property type="entry name" value="Winged helix' DNA-binding domain"/>
    <property type="match status" value="1"/>
</dbReference>
<dbReference type="PANTHER" id="PTHR33204">
    <property type="entry name" value="TRANSCRIPTIONAL REGULATOR, MARR FAMILY"/>
    <property type="match status" value="1"/>
</dbReference>
<dbReference type="Proteomes" id="UP000632222">
    <property type="component" value="Unassembled WGS sequence"/>
</dbReference>
<evidence type="ECO:0000313" key="5">
    <source>
        <dbReference type="EMBL" id="GGJ51584.1"/>
    </source>
</evidence>
<evidence type="ECO:0000256" key="1">
    <source>
        <dbReference type="ARBA" id="ARBA00023015"/>
    </source>
</evidence>
<dbReference type="InterPro" id="IPR036388">
    <property type="entry name" value="WH-like_DNA-bd_sf"/>
</dbReference>
<evidence type="ECO:0000259" key="4">
    <source>
        <dbReference type="PROSITE" id="PS51118"/>
    </source>
</evidence>
<keyword evidence="6" id="KW-1185">Reference proteome</keyword>
<organism evidence="5 6">
    <name type="scientific">Deinococcus roseus</name>
    <dbReference type="NCBI Taxonomy" id="392414"/>
    <lineage>
        <taxon>Bacteria</taxon>
        <taxon>Thermotogati</taxon>
        <taxon>Deinococcota</taxon>
        <taxon>Deinococci</taxon>
        <taxon>Deinococcales</taxon>
        <taxon>Deinococcaceae</taxon>
        <taxon>Deinococcus</taxon>
    </lineage>
</organism>
<proteinExistence type="predicted"/>
<keyword evidence="2" id="KW-0238">DNA-binding</keyword>